<evidence type="ECO:0000256" key="1">
    <source>
        <dbReference type="SAM" id="MobiDB-lite"/>
    </source>
</evidence>
<gene>
    <name evidence="2" type="ORF">RRG08_026619</name>
</gene>
<evidence type="ECO:0000313" key="2">
    <source>
        <dbReference type="EMBL" id="KAK3796362.1"/>
    </source>
</evidence>
<feature type="region of interest" description="Disordered" evidence="1">
    <location>
        <begin position="50"/>
        <end position="111"/>
    </location>
</feature>
<name>A0AAE1B0Q9_9GAST</name>
<proteinExistence type="predicted"/>
<dbReference type="Proteomes" id="UP001283361">
    <property type="component" value="Unassembled WGS sequence"/>
</dbReference>
<sequence>MDSTTSKAGHCWACVGSTPAGRVSQSQAALLPPALTRYYCPTLRAPLIERQVHPPLQVNGPSTQRTKGNGAARKLDVGLTGPEPRLARRRPRRAQRSPPTPDRTERCTQAARYQWSKRNREEEDLRDSVEISHDHWSFLAAIMLVLLT</sequence>
<dbReference type="EMBL" id="JAWDGP010000883">
    <property type="protein sequence ID" value="KAK3796362.1"/>
    <property type="molecule type" value="Genomic_DNA"/>
</dbReference>
<accession>A0AAE1B0Q9</accession>
<evidence type="ECO:0000313" key="3">
    <source>
        <dbReference type="Proteomes" id="UP001283361"/>
    </source>
</evidence>
<keyword evidence="3" id="KW-1185">Reference proteome</keyword>
<protein>
    <submittedName>
        <fullName evidence="2">Uncharacterized protein</fullName>
    </submittedName>
</protein>
<dbReference type="AlphaFoldDB" id="A0AAE1B0Q9"/>
<organism evidence="2 3">
    <name type="scientific">Elysia crispata</name>
    <name type="common">lettuce slug</name>
    <dbReference type="NCBI Taxonomy" id="231223"/>
    <lineage>
        <taxon>Eukaryota</taxon>
        <taxon>Metazoa</taxon>
        <taxon>Spiralia</taxon>
        <taxon>Lophotrochozoa</taxon>
        <taxon>Mollusca</taxon>
        <taxon>Gastropoda</taxon>
        <taxon>Heterobranchia</taxon>
        <taxon>Euthyneura</taxon>
        <taxon>Panpulmonata</taxon>
        <taxon>Sacoglossa</taxon>
        <taxon>Placobranchoidea</taxon>
        <taxon>Plakobranchidae</taxon>
        <taxon>Elysia</taxon>
    </lineage>
</organism>
<reference evidence="2" key="1">
    <citation type="journal article" date="2023" name="G3 (Bethesda)">
        <title>A reference genome for the long-term kleptoplast-retaining sea slug Elysia crispata morphotype clarki.</title>
        <authorList>
            <person name="Eastman K.E."/>
            <person name="Pendleton A.L."/>
            <person name="Shaikh M.A."/>
            <person name="Suttiyut T."/>
            <person name="Ogas R."/>
            <person name="Tomko P."/>
            <person name="Gavelis G."/>
            <person name="Widhalm J.R."/>
            <person name="Wisecaver J.H."/>
        </authorList>
    </citation>
    <scope>NUCLEOTIDE SEQUENCE</scope>
    <source>
        <strain evidence="2">ECLA1</strain>
    </source>
</reference>
<comment type="caution">
    <text evidence="2">The sequence shown here is derived from an EMBL/GenBank/DDBJ whole genome shotgun (WGS) entry which is preliminary data.</text>
</comment>